<feature type="non-terminal residue" evidence="1">
    <location>
        <position position="1"/>
    </location>
</feature>
<sequence>NLSPIFSQNVQAEALQSSVIVTVCGNDCLTG</sequence>
<dbReference type="AlphaFoldDB" id="X1N1T0"/>
<gene>
    <name evidence="1" type="ORF">S06H3_29396</name>
</gene>
<name>X1N1T0_9ZZZZ</name>
<proteinExistence type="predicted"/>
<reference evidence="1" key="1">
    <citation type="journal article" date="2014" name="Front. Microbiol.">
        <title>High frequency of phylogenetically diverse reductive dehalogenase-homologous genes in deep subseafloor sedimentary metagenomes.</title>
        <authorList>
            <person name="Kawai M."/>
            <person name="Futagami T."/>
            <person name="Toyoda A."/>
            <person name="Takaki Y."/>
            <person name="Nishi S."/>
            <person name="Hori S."/>
            <person name="Arai W."/>
            <person name="Tsubouchi T."/>
            <person name="Morono Y."/>
            <person name="Uchiyama I."/>
            <person name="Ito T."/>
            <person name="Fujiyama A."/>
            <person name="Inagaki F."/>
            <person name="Takami H."/>
        </authorList>
    </citation>
    <scope>NUCLEOTIDE SEQUENCE</scope>
    <source>
        <strain evidence="1">Expedition CK06-06</strain>
    </source>
</reference>
<evidence type="ECO:0000313" key="1">
    <source>
        <dbReference type="EMBL" id="GAI20840.1"/>
    </source>
</evidence>
<organism evidence="1">
    <name type="scientific">marine sediment metagenome</name>
    <dbReference type="NCBI Taxonomy" id="412755"/>
    <lineage>
        <taxon>unclassified sequences</taxon>
        <taxon>metagenomes</taxon>
        <taxon>ecological metagenomes</taxon>
    </lineage>
</organism>
<dbReference type="EMBL" id="BARV01017219">
    <property type="protein sequence ID" value="GAI20840.1"/>
    <property type="molecule type" value="Genomic_DNA"/>
</dbReference>
<comment type="caution">
    <text evidence="1">The sequence shown here is derived from an EMBL/GenBank/DDBJ whole genome shotgun (WGS) entry which is preliminary data.</text>
</comment>
<protein>
    <submittedName>
        <fullName evidence="1">Uncharacterized protein</fullName>
    </submittedName>
</protein>
<accession>X1N1T0</accession>